<proteinExistence type="predicted"/>
<dbReference type="AlphaFoldDB" id="A0A916LF39"/>
<accession>A0A916LF39</accession>
<dbReference type="EMBL" id="CSBK01002470">
    <property type="protein sequence ID" value="COZ86301.1"/>
    <property type="molecule type" value="Genomic_DNA"/>
</dbReference>
<comment type="caution">
    <text evidence="1">The sequence shown here is derived from an EMBL/GenBank/DDBJ whole genome shotgun (WGS) entry which is preliminary data.</text>
</comment>
<evidence type="ECO:0000313" key="1">
    <source>
        <dbReference type="EMBL" id="COZ86301.1"/>
    </source>
</evidence>
<organism evidence="1 2">
    <name type="scientific">Mycobacterium tuberculosis</name>
    <dbReference type="NCBI Taxonomy" id="1773"/>
    <lineage>
        <taxon>Bacteria</taxon>
        <taxon>Bacillati</taxon>
        <taxon>Actinomycetota</taxon>
        <taxon>Actinomycetes</taxon>
        <taxon>Mycobacteriales</taxon>
        <taxon>Mycobacteriaceae</taxon>
        <taxon>Mycobacterium</taxon>
        <taxon>Mycobacterium tuberculosis complex</taxon>
    </lineage>
</organism>
<sequence length="44" mass="4707">MIAAPRLATVGMNSSSIQAWSLTTSAAFFPATSAWNRSGYWVAE</sequence>
<evidence type="ECO:0000313" key="2">
    <source>
        <dbReference type="Proteomes" id="UP000039021"/>
    </source>
</evidence>
<reference evidence="2" key="1">
    <citation type="submission" date="2015-03" db="EMBL/GenBank/DDBJ databases">
        <authorList>
            <consortium name="Pathogen Informatics"/>
        </authorList>
    </citation>
    <scope>NUCLEOTIDE SEQUENCE [LARGE SCALE GENOMIC DNA]</scope>
    <source>
        <strain evidence="2">N09902308</strain>
    </source>
</reference>
<dbReference type="Proteomes" id="UP000039021">
    <property type="component" value="Unassembled WGS sequence"/>
</dbReference>
<protein>
    <submittedName>
        <fullName evidence="1">Uncharacterized protein</fullName>
    </submittedName>
</protein>
<gene>
    <name evidence="1" type="ORF">ERS007739_04201</name>
</gene>
<name>A0A916LF39_MYCTX</name>